<comment type="caution">
    <text evidence="2">The sequence shown here is derived from an EMBL/GenBank/DDBJ whole genome shotgun (WGS) entry which is preliminary data.</text>
</comment>
<keyword evidence="5" id="KW-1185">Reference proteome</keyword>
<dbReference type="Pfam" id="PF02810">
    <property type="entry name" value="SEC-C"/>
    <property type="match status" value="2"/>
</dbReference>
<name>A0A0P7DTX5_9GAMM</name>
<dbReference type="SUPFAM" id="SSF103642">
    <property type="entry name" value="Sec-C motif"/>
    <property type="match status" value="1"/>
</dbReference>
<protein>
    <submittedName>
        <fullName evidence="2">Preprotein translocase subunit SecA</fullName>
    </submittedName>
    <submittedName>
        <fullName evidence="3">YchJ family protein</fullName>
    </submittedName>
</protein>
<dbReference type="Gene3D" id="3.10.450.50">
    <property type="match status" value="1"/>
</dbReference>
<reference evidence="3 5" key="2">
    <citation type="submission" date="2023-01" db="EMBL/GenBank/DDBJ databases">
        <title>Trichodesmium-associated heterotrophic epibiont bacteria.</title>
        <authorList>
            <person name="Cleveland C.S."/>
            <person name="Webb E.A."/>
        </authorList>
    </citation>
    <scope>NUCLEOTIDE SEQUENCE [LARGE SCALE GENOMIC DNA]</scope>
    <source>
        <strain evidence="3 5">USCH2</strain>
    </source>
</reference>
<accession>A0A0P7DTX5</accession>
<organism evidence="2 4">
    <name type="scientific">Pseudoalteromonas lipolytica</name>
    <dbReference type="NCBI Taxonomy" id="570156"/>
    <lineage>
        <taxon>Bacteria</taxon>
        <taxon>Pseudomonadati</taxon>
        <taxon>Pseudomonadota</taxon>
        <taxon>Gammaproteobacteria</taxon>
        <taxon>Alteromonadales</taxon>
        <taxon>Pseudoalteromonadaceae</taxon>
        <taxon>Pseudoalteromonas</taxon>
    </lineage>
</organism>
<dbReference type="Pfam" id="PF17775">
    <property type="entry name" value="YchJ_M-like"/>
    <property type="match status" value="1"/>
</dbReference>
<dbReference type="InterPro" id="IPR032710">
    <property type="entry name" value="NTF2-like_dom_sf"/>
</dbReference>
<dbReference type="PANTHER" id="PTHR33747:SF1">
    <property type="entry name" value="ADENYLATE CYCLASE-ASSOCIATED CAP C-TERMINAL DOMAIN-CONTAINING PROTEIN"/>
    <property type="match status" value="1"/>
</dbReference>
<dbReference type="InterPro" id="IPR004027">
    <property type="entry name" value="SEC_C_motif"/>
</dbReference>
<dbReference type="PATRIC" id="fig|570156.3.peg.677"/>
<dbReference type="Proteomes" id="UP001377972">
    <property type="component" value="Unassembled WGS sequence"/>
</dbReference>
<evidence type="ECO:0000313" key="2">
    <source>
        <dbReference type="EMBL" id="KPM84844.1"/>
    </source>
</evidence>
<dbReference type="RefSeq" id="WP_054551601.1">
    <property type="nucleotide sequence ID" value="NZ_JAQPZS010000017.1"/>
</dbReference>
<gene>
    <name evidence="2" type="ORF">AOG27_03395</name>
    <name evidence="3" type="ORF">PQI24_16180</name>
</gene>
<evidence type="ECO:0000259" key="1">
    <source>
        <dbReference type="Pfam" id="PF17775"/>
    </source>
</evidence>
<reference evidence="2 4" key="1">
    <citation type="submission" date="2015-09" db="EMBL/GenBank/DDBJ databases">
        <title>Draft Genome Sequence of Pseudoalteromonas lipolytica UCD-48B.</title>
        <authorList>
            <person name="Krusor M."/>
            <person name="Coil D.A."/>
            <person name="Lang J.M."/>
            <person name="Eisen J.A."/>
            <person name="Alexiev A."/>
        </authorList>
    </citation>
    <scope>NUCLEOTIDE SEQUENCE [LARGE SCALE GENOMIC DNA]</scope>
    <source>
        <strain evidence="2 4">UCD-48B</strain>
    </source>
</reference>
<dbReference type="SUPFAM" id="SSF54427">
    <property type="entry name" value="NTF2-like"/>
    <property type="match status" value="1"/>
</dbReference>
<evidence type="ECO:0000313" key="4">
    <source>
        <dbReference type="Proteomes" id="UP000050378"/>
    </source>
</evidence>
<dbReference type="STRING" id="570156.AOG27_03395"/>
<dbReference type="EMBL" id="JAQPZS010000017">
    <property type="protein sequence ID" value="MEJ6497586.1"/>
    <property type="molecule type" value="Genomic_DNA"/>
</dbReference>
<dbReference type="EMBL" id="LJTC01000002">
    <property type="protein sequence ID" value="KPM84844.1"/>
    <property type="molecule type" value="Genomic_DNA"/>
</dbReference>
<sequence>MTSLTHSLCPCGSESTYELCCQPFHTGASQADTPEQLMRSRFSAYALKDAKYVFSTYAQSQQAANPVREIKDFANSCRFTKLSVLDTEHNEQEGFVEFKANYFYQNLYCELHEKSRFIKEDGLWRYLDGDITPVADIKIGRNDECPCGSGKKYKKCHAL</sequence>
<dbReference type="AlphaFoldDB" id="A0A0P7DTX5"/>
<dbReference type="InterPro" id="IPR048469">
    <property type="entry name" value="YchJ-like_M"/>
</dbReference>
<evidence type="ECO:0000313" key="3">
    <source>
        <dbReference type="EMBL" id="MEJ6497586.1"/>
    </source>
</evidence>
<dbReference type="OrthoDB" id="21421at2"/>
<dbReference type="Proteomes" id="UP000050378">
    <property type="component" value="Unassembled WGS sequence"/>
</dbReference>
<proteinExistence type="predicted"/>
<feature type="domain" description="YchJ-like middle NTF2-like" evidence="1">
    <location>
        <begin position="33"/>
        <end position="129"/>
    </location>
</feature>
<evidence type="ECO:0000313" key="5">
    <source>
        <dbReference type="Proteomes" id="UP001377972"/>
    </source>
</evidence>
<dbReference type="NCBIfam" id="NF002449">
    <property type="entry name" value="PRK01617.1"/>
    <property type="match status" value="1"/>
</dbReference>
<dbReference type="PANTHER" id="PTHR33747">
    <property type="entry name" value="UPF0225 PROTEIN SCO1677"/>
    <property type="match status" value="1"/>
</dbReference>